<evidence type="ECO:0000313" key="5">
    <source>
        <dbReference type="Proteomes" id="UP000623509"/>
    </source>
</evidence>
<dbReference type="OrthoDB" id="5502479at2"/>
<comment type="caution">
    <text evidence="3">The sequence shown here is derived from an EMBL/GenBank/DDBJ whole genome shotgun (WGS) entry which is preliminary data.</text>
</comment>
<evidence type="ECO:0000313" key="2">
    <source>
        <dbReference type="EMBL" id="KAF7599761.1"/>
    </source>
</evidence>
<reference evidence="2 5" key="1">
    <citation type="submission" date="2016-08" db="EMBL/GenBank/DDBJ databases">
        <title>Candidatus Dactylopiibacterium carminicum genome sequence.</title>
        <authorList>
            <person name="Ramirez-Puebla S.T."/>
            <person name="Ormeno-Orrillo E."/>
            <person name="Vera-Ponce De Leon A."/>
            <person name="Luis L."/>
            <person name="Sanchez-Flores A."/>
            <person name="Monica R."/>
            <person name="Martinez-Romero E."/>
        </authorList>
    </citation>
    <scope>NUCLEOTIDE SEQUENCE [LARGE SCALE GENOMIC DNA]</scope>
    <source>
        <strain evidence="2">END1</strain>
    </source>
</reference>
<dbReference type="Proteomes" id="UP000216107">
    <property type="component" value="Unassembled WGS sequence"/>
</dbReference>
<proteinExistence type="predicted"/>
<protein>
    <submittedName>
        <fullName evidence="2">DUF3014 domain-containing protein</fullName>
    </submittedName>
</protein>
<accession>A0A272EUE5</accession>
<evidence type="ECO:0000313" key="4">
    <source>
        <dbReference type="Proteomes" id="UP000216107"/>
    </source>
</evidence>
<dbReference type="Proteomes" id="UP000623509">
    <property type="component" value="Unassembled WGS sequence"/>
</dbReference>
<dbReference type="EMBL" id="MDUX01000014">
    <property type="protein sequence ID" value="KAF7599761.1"/>
    <property type="molecule type" value="Genomic_DNA"/>
</dbReference>
<organism evidence="3 4">
    <name type="scientific">Candidatus Dactylopiibacterium carminicum</name>
    <dbReference type="NCBI Taxonomy" id="857335"/>
    <lineage>
        <taxon>Bacteria</taxon>
        <taxon>Pseudomonadati</taxon>
        <taxon>Pseudomonadota</taxon>
        <taxon>Betaproteobacteria</taxon>
        <taxon>Rhodocyclales</taxon>
        <taxon>Rhodocyclaceae</taxon>
        <taxon>Candidatus Dactylopiibacterium</taxon>
    </lineage>
</organism>
<dbReference type="EMBL" id="NMRN01000013">
    <property type="protein sequence ID" value="PAS93715.1"/>
    <property type="molecule type" value="Genomic_DNA"/>
</dbReference>
<feature type="region of interest" description="Disordered" evidence="1">
    <location>
        <begin position="48"/>
        <end position="76"/>
    </location>
</feature>
<dbReference type="RefSeq" id="WP_095524014.1">
    <property type="nucleotide sequence ID" value="NZ_MDUX01000014.1"/>
</dbReference>
<reference evidence="3 4" key="2">
    <citation type="submission" date="2017-07" db="EMBL/GenBank/DDBJ databases">
        <title>Candidatus Dactylopiibacterium carminicum, a nitrogen-fixing symbiont of the cochineal insect Dactylopius coccus and Dactylopius opuntiae (Hemiptera: Coccoidea: Dactylopiidae).</title>
        <authorList>
            <person name="Vera A."/>
        </authorList>
    </citation>
    <scope>NUCLEOTIDE SEQUENCE [LARGE SCALE GENOMIC DNA]</scope>
    <source>
        <strain evidence="3 4">NFDCM</strain>
    </source>
</reference>
<evidence type="ECO:0000256" key="1">
    <source>
        <dbReference type="SAM" id="MobiDB-lite"/>
    </source>
</evidence>
<gene>
    <name evidence="2" type="ORF">BGI27_06050</name>
    <name evidence="3" type="ORF">CGU29_06490</name>
</gene>
<dbReference type="AlphaFoldDB" id="A0A272EUE5"/>
<evidence type="ECO:0000313" key="3">
    <source>
        <dbReference type="EMBL" id="PAS93715.1"/>
    </source>
</evidence>
<name>A0A272EUE5_9RHOO</name>
<dbReference type="Pfam" id="PF11219">
    <property type="entry name" value="DUF3014"/>
    <property type="match status" value="1"/>
</dbReference>
<dbReference type="InterPro" id="IPR021382">
    <property type="entry name" value="DUF3014"/>
</dbReference>
<keyword evidence="5" id="KW-1185">Reference proteome</keyword>
<sequence length="268" mass="29304">MKRSTILILALLATLLGVGLGFYLLRPAQTPPPAPLPEAAPAVPLGEPAEPVIRHPLPEPATETEASAPNSPPPELADILGGQFGMEVFARLFFSDKLILRIVATVDNLPRPEAPVSMFPLRPVAGSFRVAPHGEDKVIAPENAVRYAQHMALLQALPPATAARIYIQFYPRFQQAYRELGYPKAYFNDRLVETLDNLLATPEAMPPLSVQQPKVFYEFTDPVLRATSAGQKILLRMGPENAAQAKQWLREFRQHVARAEVPAAGGNP</sequence>